<dbReference type="EMBL" id="QMQA01000234">
    <property type="protein sequence ID" value="RLE11623.1"/>
    <property type="molecule type" value="Genomic_DNA"/>
</dbReference>
<dbReference type="InterPro" id="IPR019613">
    <property type="entry name" value="DUF4198"/>
</dbReference>
<evidence type="ECO:0000313" key="1">
    <source>
        <dbReference type="EMBL" id="RLE11623.1"/>
    </source>
</evidence>
<protein>
    <submittedName>
        <fullName evidence="1">DUF4198 domain-containing protein</fullName>
    </submittedName>
</protein>
<proteinExistence type="predicted"/>
<dbReference type="Pfam" id="PF10670">
    <property type="entry name" value="DUF4198"/>
    <property type="match status" value="1"/>
</dbReference>
<reference evidence="1 2" key="1">
    <citation type="submission" date="2018-06" db="EMBL/GenBank/DDBJ databases">
        <title>Extensive metabolic versatility and redundancy in microbially diverse, dynamic hydrothermal sediments.</title>
        <authorList>
            <person name="Dombrowski N."/>
            <person name="Teske A."/>
            <person name="Baker B.J."/>
        </authorList>
    </citation>
    <scope>NUCLEOTIDE SEQUENCE [LARGE SCALE GENOMIC DNA]</scope>
    <source>
        <strain evidence="1">B3_G15</strain>
    </source>
</reference>
<dbReference type="Proteomes" id="UP000280417">
    <property type="component" value="Unassembled WGS sequence"/>
</dbReference>
<comment type="caution">
    <text evidence="1">The sequence shown here is derived from an EMBL/GenBank/DDBJ whole genome shotgun (WGS) entry which is preliminary data.</text>
</comment>
<dbReference type="AlphaFoldDB" id="A0A662DBD1"/>
<accession>A0A662DBD1</accession>
<organism evidence="1 2">
    <name type="scientific">Aerophobetes bacterium</name>
    <dbReference type="NCBI Taxonomy" id="2030807"/>
    <lineage>
        <taxon>Bacteria</taxon>
        <taxon>Candidatus Aerophobota</taxon>
    </lineage>
</organism>
<evidence type="ECO:0000313" key="2">
    <source>
        <dbReference type="Proteomes" id="UP000280417"/>
    </source>
</evidence>
<gene>
    <name evidence="1" type="ORF">DRJ04_07685</name>
</gene>
<name>A0A662DBD1_UNCAE</name>
<sequence>MKRKGIITALMVCLIIGWVAKAGAHFGMIIPSDDIISQEDSKTITLNVMFSHPMEGQYMEMEKPKKFGVRIGKRNVDLLGTLKAKKGKGPGQTKYFTWWQATYKIKRPGDYIFYVEPKPYWEPAEDCYIIHYTKVCVNALGLEQGWDEEIGLETEIVPLTRPYGLWTGNLFTGIVKVKGKPVPYAEIEVEYYNKDGRVKPPADPYITQVIKADENGVFSYAMPKAGWWGFAALNEATWTIKRPDGKDKPVEIGAVFWVRTRDMR</sequence>